<proteinExistence type="predicted"/>
<keyword evidence="3" id="KW-1185">Reference proteome</keyword>
<accession>A0A9X1S7X8</accession>
<reference evidence="1" key="1">
    <citation type="submission" date="2021-10" db="EMBL/GenBank/DDBJ databases">
        <title>Novel species in genus Arthrobacter.</title>
        <authorList>
            <person name="Liu Y."/>
        </authorList>
    </citation>
    <scope>NUCLEOTIDE SEQUENCE</scope>
    <source>
        <strain evidence="3">zg-Y462</strain>
        <strain evidence="1">Zg-Y462</strain>
    </source>
</reference>
<evidence type="ECO:0000313" key="3">
    <source>
        <dbReference type="Proteomes" id="UP000829758"/>
    </source>
</evidence>
<dbReference type="RefSeq" id="WP_227927656.1">
    <property type="nucleotide sequence ID" value="NZ_CP094984.1"/>
</dbReference>
<dbReference type="Proteomes" id="UP000829758">
    <property type="component" value="Chromosome"/>
</dbReference>
<dbReference type="GO" id="GO:0005829">
    <property type="term" value="C:cytosol"/>
    <property type="evidence" value="ECO:0007669"/>
    <property type="project" value="TreeGrafter"/>
</dbReference>
<dbReference type="InterPro" id="IPR005583">
    <property type="entry name" value="YaaA"/>
</dbReference>
<dbReference type="GO" id="GO:0033194">
    <property type="term" value="P:response to hydroperoxide"/>
    <property type="evidence" value="ECO:0007669"/>
    <property type="project" value="TreeGrafter"/>
</dbReference>
<organism evidence="1 4">
    <name type="scientific">Arthrobacter zhangbolii</name>
    <dbReference type="NCBI Taxonomy" id="2886936"/>
    <lineage>
        <taxon>Bacteria</taxon>
        <taxon>Bacillati</taxon>
        <taxon>Actinomycetota</taxon>
        <taxon>Actinomycetes</taxon>
        <taxon>Micrococcales</taxon>
        <taxon>Micrococcaceae</taxon>
        <taxon>Arthrobacter</taxon>
    </lineage>
</organism>
<gene>
    <name evidence="1" type="ORF">LJ755_00500</name>
    <name evidence="2" type="ORF">MUK71_10185</name>
</gene>
<dbReference type="PANTHER" id="PTHR30283:SF4">
    <property type="entry name" value="PEROXIDE STRESS RESISTANCE PROTEIN YAAA"/>
    <property type="match status" value="1"/>
</dbReference>
<dbReference type="AlphaFoldDB" id="A0A9X1S7X8"/>
<sequence>MLILLPPSEGKTPAEAGPALDLSRLRFPVLSEPRSQVLKALAETSRSEDALAVLGVGATLAAEVQRNTVLDSEPCAPAHRVYTGVLYDALGYDSLSEEGRRRADEAVLVVSALWGAIGFADPIPAYRLSMSARLPDTGRLAAFWKQHLSGVLGGYAADSLVVDCRSSTYAAAWTPAPEDTAAVNVFQVRDGKRKVVSHFAKHTRGELARHLLLRGGTEPATPEQLLQAAQEKWEAELVAPAGRKPYQLNIILPEQP</sequence>
<dbReference type="EMBL" id="JAJFZT010000001">
    <property type="protein sequence ID" value="MCC3271213.1"/>
    <property type="molecule type" value="Genomic_DNA"/>
</dbReference>
<evidence type="ECO:0000313" key="1">
    <source>
        <dbReference type="EMBL" id="MCC3271213.1"/>
    </source>
</evidence>
<evidence type="ECO:0000313" key="2">
    <source>
        <dbReference type="EMBL" id="UON90994.1"/>
    </source>
</evidence>
<protein>
    <submittedName>
        <fullName evidence="1">Peroxide stress protein YaaA</fullName>
    </submittedName>
</protein>
<dbReference type="PANTHER" id="PTHR30283">
    <property type="entry name" value="PEROXIDE STRESS RESPONSE PROTEIN YAAA"/>
    <property type="match status" value="1"/>
</dbReference>
<dbReference type="Pfam" id="PF03883">
    <property type="entry name" value="H2O2_YaaD"/>
    <property type="match status" value="1"/>
</dbReference>
<evidence type="ECO:0000313" key="4">
    <source>
        <dbReference type="Proteomes" id="UP001155145"/>
    </source>
</evidence>
<name>A0A9X1S7X8_9MICC</name>
<dbReference type="Proteomes" id="UP001155145">
    <property type="component" value="Unassembled WGS sequence"/>
</dbReference>
<dbReference type="EMBL" id="CP094984">
    <property type="protein sequence ID" value="UON90994.1"/>
    <property type="molecule type" value="Genomic_DNA"/>
</dbReference>